<gene>
    <name evidence="1" type="ORF">DY000_02016933</name>
</gene>
<name>A0ABQ7CZ32_BRACR</name>
<dbReference type="EMBL" id="QGKV02000759">
    <property type="protein sequence ID" value="KAF3564423.1"/>
    <property type="molecule type" value="Genomic_DNA"/>
</dbReference>
<proteinExistence type="predicted"/>
<keyword evidence="2" id="KW-1185">Reference proteome</keyword>
<evidence type="ECO:0000313" key="2">
    <source>
        <dbReference type="Proteomes" id="UP000266723"/>
    </source>
</evidence>
<accession>A0ABQ7CZ32</accession>
<reference evidence="1 2" key="1">
    <citation type="journal article" date="2020" name="BMC Genomics">
        <title>Intraspecific diversification of the crop wild relative Brassica cretica Lam. using demographic model selection.</title>
        <authorList>
            <person name="Kioukis A."/>
            <person name="Michalopoulou V.A."/>
            <person name="Briers L."/>
            <person name="Pirintsos S."/>
            <person name="Studholme D.J."/>
            <person name="Pavlidis P."/>
            <person name="Sarris P.F."/>
        </authorList>
    </citation>
    <scope>NUCLEOTIDE SEQUENCE [LARGE SCALE GENOMIC DNA]</scope>
    <source>
        <strain evidence="2">cv. PFS-1207/04</strain>
    </source>
</reference>
<organism evidence="1 2">
    <name type="scientific">Brassica cretica</name>
    <name type="common">Mustard</name>
    <dbReference type="NCBI Taxonomy" id="69181"/>
    <lineage>
        <taxon>Eukaryota</taxon>
        <taxon>Viridiplantae</taxon>
        <taxon>Streptophyta</taxon>
        <taxon>Embryophyta</taxon>
        <taxon>Tracheophyta</taxon>
        <taxon>Spermatophyta</taxon>
        <taxon>Magnoliopsida</taxon>
        <taxon>eudicotyledons</taxon>
        <taxon>Gunneridae</taxon>
        <taxon>Pentapetalae</taxon>
        <taxon>rosids</taxon>
        <taxon>malvids</taxon>
        <taxon>Brassicales</taxon>
        <taxon>Brassicaceae</taxon>
        <taxon>Brassiceae</taxon>
        <taxon>Brassica</taxon>
    </lineage>
</organism>
<dbReference type="Proteomes" id="UP000266723">
    <property type="component" value="Unassembled WGS sequence"/>
</dbReference>
<protein>
    <submittedName>
        <fullName evidence="1">Uncharacterized protein</fullName>
    </submittedName>
</protein>
<comment type="caution">
    <text evidence="1">The sequence shown here is derived from an EMBL/GenBank/DDBJ whole genome shotgun (WGS) entry which is preliminary data.</text>
</comment>
<sequence length="84" mass="9260">MGPKPWLILPVLRAGPDRRTGIVSEVEMGYDLSVTAYGALVRHALRRYVVVAWICGYCTGSQLLVHVSSSLCLELSLELCGLLW</sequence>
<evidence type="ECO:0000313" key="1">
    <source>
        <dbReference type="EMBL" id="KAF3564423.1"/>
    </source>
</evidence>